<accession>A0ABW8PVJ7</accession>
<keyword evidence="3" id="KW-1185">Reference proteome</keyword>
<feature type="region of interest" description="Disordered" evidence="1">
    <location>
        <begin position="193"/>
        <end position="214"/>
    </location>
</feature>
<sequence>MNPDHEVPLSLLDDEQLDQLDQHLSDLAQQDEDVFQLFELLGYISALALLPAQEQLNPQWLGPIESQLEQTPSANAVTQLAQIALERAQQGLYQGGGIELPFQAWDEEQADWIVDWAAGFMQACFEQEEQLSLDDPALAELLLPIMVLSGLFGEEDAEFAEMEEDEPLLEQFVRQLPDLLLDLYCQLNAPEEKAAPVVQKKATAGQKKKAPRRH</sequence>
<evidence type="ECO:0000313" key="2">
    <source>
        <dbReference type="EMBL" id="MFK7159836.1"/>
    </source>
</evidence>
<organism evidence="2 3">
    <name type="scientific">Marinospirillum alkalitolerans</name>
    <dbReference type="NCBI Taxonomy" id="3123374"/>
    <lineage>
        <taxon>Bacteria</taxon>
        <taxon>Pseudomonadati</taxon>
        <taxon>Pseudomonadota</taxon>
        <taxon>Gammaproteobacteria</taxon>
        <taxon>Oceanospirillales</taxon>
        <taxon>Oceanospirillaceae</taxon>
        <taxon>Marinospirillum</taxon>
    </lineage>
</organism>
<dbReference type="EMBL" id="JBANFI010000001">
    <property type="protein sequence ID" value="MFK7159836.1"/>
    <property type="molecule type" value="Genomic_DNA"/>
</dbReference>
<dbReference type="Pfam" id="PF03695">
    <property type="entry name" value="UPF0149"/>
    <property type="match status" value="1"/>
</dbReference>
<dbReference type="InterPro" id="IPR011978">
    <property type="entry name" value="YgfB-like"/>
</dbReference>
<dbReference type="RefSeq" id="WP_405336711.1">
    <property type="nucleotide sequence ID" value="NZ_JBANFI010000001.1"/>
</dbReference>
<proteinExistence type="predicted"/>
<dbReference type="InterPro" id="IPR036255">
    <property type="entry name" value="YgfB-like_sf"/>
</dbReference>
<name>A0ABW8PVJ7_9GAMM</name>
<comment type="caution">
    <text evidence="2">The sequence shown here is derived from an EMBL/GenBank/DDBJ whole genome shotgun (WGS) entry which is preliminary data.</text>
</comment>
<dbReference type="SUPFAM" id="SSF101327">
    <property type="entry name" value="YgfB-like"/>
    <property type="match status" value="1"/>
</dbReference>
<gene>
    <name evidence="2" type="ORF">V6U78_02135</name>
</gene>
<evidence type="ECO:0000256" key="1">
    <source>
        <dbReference type="SAM" id="MobiDB-lite"/>
    </source>
</evidence>
<dbReference type="Proteomes" id="UP001621714">
    <property type="component" value="Unassembled WGS sequence"/>
</dbReference>
<protein>
    <submittedName>
        <fullName evidence="2">UPF0149 family protein</fullName>
    </submittedName>
</protein>
<reference evidence="2 3" key="1">
    <citation type="submission" date="2024-02" db="EMBL/GenBank/DDBJ databases">
        <title>Marinospirillum sp. MEB 164 isolated from Lonar lake sediment.</title>
        <authorList>
            <person name="Joshi A."/>
            <person name="Thite S."/>
        </authorList>
    </citation>
    <scope>NUCLEOTIDE SEQUENCE [LARGE SCALE GENOMIC DNA]</scope>
    <source>
        <strain evidence="2 3">MEB164</strain>
    </source>
</reference>
<evidence type="ECO:0000313" key="3">
    <source>
        <dbReference type="Proteomes" id="UP001621714"/>
    </source>
</evidence>